<protein>
    <submittedName>
        <fullName evidence="2">Uncharacterized protein</fullName>
    </submittedName>
</protein>
<dbReference type="EMBL" id="CAJJDN010000044">
    <property type="protein sequence ID" value="CAD8082799.1"/>
    <property type="molecule type" value="Genomic_DNA"/>
</dbReference>
<gene>
    <name evidence="2" type="ORF">PSON_ATCC_30995.1.T0440053</name>
</gene>
<comment type="caution">
    <text evidence="2">The sequence shown here is derived from an EMBL/GenBank/DDBJ whole genome shotgun (WGS) entry which is preliminary data.</text>
</comment>
<accession>A0A8S1MSX8</accession>
<reference evidence="2" key="1">
    <citation type="submission" date="2021-01" db="EMBL/GenBank/DDBJ databases">
        <authorList>
            <consortium name="Genoscope - CEA"/>
            <person name="William W."/>
        </authorList>
    </citation>
    <scope>NUCLEOTIDE SEQUENCE</scope>
</reference>
<dbReference type="Proteomes" id="UP000692954">
    <property type="component" value="Unassembled WGS sequence"/>
</dbReference>
<organism evidence="2 3">
    <name type="scientific">Paramecium sonneborni</name>
    <dbReference type="NCBI Taxonomy" id="65129"/>
    <lineage>
        <taxon>Eukaryota</taxon>
        <taxon>Sar</taxon>
        <taxon>Alveolata</taxon>
        <taxon>Ciliophora</taxon>
        <taxon>Intramacronucleata</taxon>
        <taxon>Oligohymenophorea</taxon>
        <taxon>Peniculida</taxon>
        <taxon>Parameciidae</taxon>
        <taxon>Paramecium</taxon>
    </lineage>
</organism>
<proteinExistence type="predicted"/>
<evidence type="ECO:0000256" key="1">
    <source>
        <dbReference type="SAM" id="MobiDB-lite"/>
    </source>
</evidence>
<dbReference type="AlphaFoldDB" id="A0A8S1MSX8"/>
<keyword evidence="3" id="KW-1185">Reference proteome</keyword>
<name>A0A8S1MSX8_9CILI</name>
<dbReference type="OrthoDB" id="10321999at2759"/>
<feature type="compositionally biased region" description="Polar residues" evidence="1">
    <location>
        <begin position="68"/>
        <end position="79"/>
    </location>
</feature>
<feature type="region of interest" description="Disordered" evidence="1">
    <location>
        <begin position="67"/>
        <end position="87"/>
    </location>
</feature>
<sequence length="145" mass="17098">MNPILLSVLNSPQYSRSIPKKEHQFANIYRVPTKYKAKQLQPFKAQEKSEDLLMELMRPKIRVRLPSLQHQDSSCSNQQTITRESEKEKKIEITTKVMYYLSRMTGPENASKSKKYREKEIQSRLMPGVNSYDGLYDEMYEDDNN</sequence>
<evidence type="ECO:0000313" key="3">
    <source>
        <dbReference type="Proteomes" id="UP000692954"/>
    </source>
</evidence>
<evidence type="ECO:0000313" key="2">
    <source>
        <dbReference type="EMBL" id="CAD8082799.1"/>
    </source>
</evidence>